<keyword evidence="2" id="KW-0732">Signal</keyword>
<name>A0AAV1QFF9_SCOSC</name>
<dbReference type="EMBL" id="CAWUFR010001114">
    <property type="protein sequence ID" value="CAK6982811.1"/>
    <property type="molecule type" value="Genomic_DNA"/>
</dbReference>
<sequence>MRAHWWSCMLGLLCLPAEVTLNTWRASQNPSTISVVRVNSSVEITCSTTLPEPMGLYLETRFPNIGNIMFLSLQKGQITKNTTIEEFKDRIQVTRKKQPAGSPEFTMSLSLRGPEDTNLYFCRWTYFESSKRGELSSNGTVIIVTEKDPQEHCRFHFLDLTFITLSVTAFTIISCLAIGALILRCKRFKKDFQPMRVEIKPRPNRPVHVCPQQRALHSPYLVTSDSTLDFRGIL</sequence>
<dbReference type="SUPFAM" id="SSF48726">
    <property type="entry name" value="Immunoglobulin"/>
    <property type="match status" value="1"/>
</dbReference>
<feature type="transmembrane region" description="Helical" evidence="1">
    <location>
        <begin position="160"/>
        <end position="183"/>
    </location>
</feature>
<feature type="chain" id="PRO_5043651358" evidence="2">
    <location>
        <begin position="22"/>
        <end position="234"/>
    </location>
</feature>
<evidence type="ECO:0000313" key="3">
    <source>
        <dbReference type="EMBL" id="CAK6982811.1"/>
    </source>
</evidence>
<dbReference type="InterPro" id="IPR039090">
    <property type="entry name" value="CD7"/>
</dbReference>
<feature type="signal peptide" evidence="2">
    <location>
        <begin position="1"/>
        <end position="21"/>
    </location>
</feature>
<dbReference type="InterPro" id="IPR013783">
    <property type="entry name" value="Ig-like_fold"/>
</dbReference>
<keyword evidence="4" id="KW-1185">Reference proteome</keyword>
<dbReference type="Gene3D" id="2.60.40.10">
    <property type="entry name" value="Immunoglobulins"/>
    <property type="match status" value="1"/>
</dbReference>
<keyword evidence="1" id="KW-1133">Transmembrane helix</keyword>
<dbReference type="GO" id="GO:0002250">
    <property type="term" value="P:adaptive immune response"/>
    <property type="evidence" value="ECO:0007669"/>
    <property type="project" value="InterPro"/>
</dbReference>
<evidence type="ECO:0000256" key="1">
    <source>
        <dbReference type="SAM" id="Phobius"/>
    </source>
</evidence>
<evidence type="ECO:0000313" key="4">
    <source>
        <dbReference type="Proteomes" id="UP001314229"/>
    </source>
</evidence>
<organism evidence="3 4">
    <name type="scientific">Scomber scombrus</name>
    <name type="common">Atlantic mackerel</name>
    <name type="synonym">Scomber vernalis</name>
    <dbReference type="NCBI Taxonomy" id="13677"/>
    <lineage>
        <taxon>Eukaryota</taxon>
        <taxon>Metazoa</taxon>
        <taxon>Chordata</taxon>
        <taxon>Craniata</taxon>
        <taxon>Vertebrata</taxon>
        <taxon>Euteleostomi</taxon>
        <taxon>Actinopterygii</taxon>
        <taxon>Neopterygii</taxon>
        <taxon>Teleostei</taxon>
        <taxon>Neoteleostei</taxon>
        <taxon>Acanthomorphata</taxon>
        <taxon>Pelagiaria</taxon>
        <taxon>Scombriformes</taxon>
        <taxon>Scombridae</taxon>
        <taxon>Scomber</taxon>
    </lineage>
</organism>
<comment type="caution">
    <text evidence="3">The sequence shown here is derived from an EMBL/GenBank/DDBJ whole genome shotgun (WGS) entry which is preliminary data.</text>
</comment>
<dbReference type="PANTHER" id="PTHR15343">
    <property type="entry name" value="CD7"/>
    <property type="match status" value="1"/>
</dbReference>
<dbReference type="GO" id="GO:0038023">
    <property type="term" value="F:signaling receptor activity"/>
    <property type="evidence" value="ECO:0007669"/>
    <property type="project" value="InterPro"/>
</dbReference>
<gene>
    <name evidence="3" type="ORF">FSCOSCO3_A025186</name>
</gene>
<keyword evidence="1" id="KW-0472">Membrane</keyword>
<dbReference type="Proteomes" id="UP001314229">
    <property type="component" value="Unassembled WGS sequence"/>
</dbReference>
<keyword evidence="1" id="KW-0812">Transmembrane</keyword>
<dbReference type="PANTHER" id="PTHR15343:SF0">
    <property type="entry name" value="T-CELL ANTIGEN CD7"/>
    <property type="match status" value="1"/>
</dbReference>
<evidence type="ECO:0000256" key="2">
    <source>
        <dbReference type="SAM" id="SignalP"/>
    </source>
</evidence>
<reference evidence="3 4" key="1">
    <citation type="submission" date="2024-01" db="EMBL/GenBank/DDBJ databases">
        <authorList>
            <person name="Alioto T."/>
            <person name="Alioto T."/>
            <person name="Gomez Garrido J."/>
        </authorList>
    </citation>
    <scope>NUCLEOTIDE SEQUENCE [LARGE SCALE GENOMIC DNA]</scope>
</reference>
<dbReference type="InterPro" id="IPR036179">
    <property type="entry name" value="Ig-like_dom_sf"/>
</dbReference>
<dbReference type="GO" id="GO:0016020">
    <property type="term" value="C:membrane"/>
    <property type="evidence" value="ECO:0007669"/>
    <property type="project" value="InterPro"/>
</dbReference>
<proteinExistence type="predicted"/>
<dbReference type="AlphaFoldDB" id="A0AAV1QFF9"/>
<protein>
    <submittedName>
        <fullName evidence="3">Uncharacterized protein LOC128381577</fullName>
    </submittedName>
</protein>
<accession>A0AAV1QFF9</accession>